<keyword evidence="4" id="KW-1185">Reference proteome</keyword>
<evidence type="ECO:0000313" key="3">
    <source>
        <dbReference type="EMBL" id="KAG8458930.1"/>
    </source>
</evidence>
<feature type="signal peptide" evidence="1">
    <location>
        <begin position="1"/>
        <end position="18"/>
    </location>
</feature>
<dbReference type="Gene3D" id="3.40.50.150">
    <property type="entry name" value="Vaccinia Virus protein VP39"/>
    <property type="match status" value="1"/>
</dbReference>
<evidence type="ECO:0000256" key="1">
    <source>
        <dbReference type="SAM" id="SignalP"/>
    </source>
</evidence>
<dbReference type="PANTHER" id="PTHR44843">
    <property type="entry name" value="METHYLTRANSFERASE"/>
    <property type="match status" value="1"/>
</dbReference>
<organism evidence="3 4">
    <name type="scientific">Diacronema lutheri</name>
    <name type="common">Unicellular marine alga</name>
    <name type="synonym">Monochrysis lutheri</name>
    <dbReference type="NCBI Taxonomy" id="2081491"/>
    <lineage>
        <taxon>Eukaryota</taxon>
        <taxon>Haptista</taxon>
        <taxon>Haptophyta</taxon>
        <taxon>Pavlovophyceae</taxon>
        <taxon>Pavlovales</taxon>
        <taxon>Pavlovaceae</taxon>
        <taxon>Diacronema</taxon>
    </lineage>
</organism>
<dbReference type="EMBL" id="JAGTXO010000046">
    <property type="protein sequence ID" value="KAG8458930.1"/>
    <property type="molecule type" value="Genomic_DNA"/>
</dbReference>
<evidence type="ECO:0000313" key="4">
    <source>
        <dbReference type="Proteomes" id="UP000751190"/>
    </source>
</evidence>
<comment type="caution">
    <text evidence="3">The sequence shown here is derived from an EMBL/GenBank/DDBJ whole genome shotgun (WGS) entry which is preliminary data.</text>
</comment>
<keyword evidence="1" id="KW-0732">Signal</keyword>
<dbReference type="AlphaFoldDB" id="A0A8J6C6D2"/>
<dbReference type="OrthoDB" id="10006218at2759"/>
<dbReference type="Pfam" id="PF25276">
    <property type="entry name" value="DUF7870"/>
    <property type="match status" value="1"/>
</dbReference>
<evidence type="ECO:0000259" key="2">
    <source>
        <dbReference type="Pfam" id="PF25276"/>
    </source>
</evidence>
<dbReference type="SUPFAM" id="SSF53335">
    <property type="entry name" value="S-adenosyl-L-methionine-dependent methyltransferases"/>
    <property type="match status" value="1"/>
</dbReference>
<dbReference type="InterPro" id="IPR057192">
    <property type="entry name" value="DUF7870"/>
</dbReference>
<protein>
    <recommendedName>
        <fullName evidence="2">DUF7870 domain-containing protein</fullName>
    </recommendedName>
</protein>
<proteinExistence type="predicted"/>
<feature type="domain" description="DUF7870" evidence="2">
    <location>
        <begin position="223"/>
        <end position="311"/>
    </location>
</feature>
<dbReference type="InterPro" id="IPR029063">
    <property type="entry name" value="SAM-dependent_MTases_sf"/>
</dbReference>
<feature type="chain" id="PRO_5035232446" description="DUF7870 domain-containing protein" evidence="1">
    <location>
        <begin position="19"/>
        <end position="311"/>
    </location>
</feature>
<reference evidence="3" key="1">
    <citation type="submission" date="2021-05" db="EMBL/GenBank/DDBJ databases">
        <title>The genome of the haptophyte Pavlova lutheri (Diacronema luteri, Pavlovales) - a model for lipid biosynthesis in eukaryotic algae.</title>
        <authorList>
            <person name="Hulatt C.J."/>
            <person name="Posewitz M.C."/>
        </authorList>
    </citation>
    <scope>NUCLEOTIDE SEQUENCE</scope>
    <source>
        <strain evidence="3">NIVA-4/92</strain>
    </source>
</reference>
<gene>
    <name evidence="3" type="ORF">KFE25_004264</name>
</gene>
<name>A0A8J6C6D2_DIALT</name>
<accession>A0A8J6C6D2</accession>
<dbReference type="PANTHER" id="PTHR44843:SF14">
    <property type="entry name" value="METHYLTRANSFERASE TYPE 11 DOMAIN-CONTAINING PROTEIN"/>
    <property type="match status" value="1"/>
</dbReference>
<dbReference type="Proteomes" id="UP000751190">
    <property type="component" value="Unassembled WGS sequence"/>
</dbReference>
<sequence length="311" mass="34794">MGGNLFGALLLGCGVGRAVRPAPCVPHEVPWRSTCAWRYTHLFERHEGFSLLAAGESCQQRRASVSLGLRCRGSAQLQAETRRRKASVNAHLLGNMLPSWPARADGARNVYIDLGANAIYKSYPLQAGGEQWERTGSVGWFLSTYPNASLFDVIAFEPNLAHRESHARVSNAVRVARLEYHAAAVGVRNDTAFLVSRDKSHDLSHQWGSRLGPSRSFGKSLSVPMIDFVEFLNRHIRPSDFVTVKMDVENGEWELLPSMLLPGGNVTLIDELFFECHHRETPSIVSAHGYTDCLHMMRELMRAGVWVHEWF</sequence>